<organism evidence="3 4">
    <name type="scientific">Geoalkalibacter ferrihydriticus DSM 17813</name>
    <dbReference type="NCBI Taxonomy" id="1121915"/>
    <lineage>
        <taxon>Bacteria</taxon>
        <taxon>Pseudomonadati</taxon>
        <taxon>Thermodesulfobacteriota</taxon>
        <taxon>Desulfuromonadia</taxon>
        <taxon>Desulfuromonadales</taxon>
        <taxon>Geoalkalibacteraceae</taxon>
        <taxon>Geoalkalibacter</taxon>
    </lineage>
</organism>
<dbReference type="EMBL" id="JWJD01000001">
    <property type="protein sequence ID" value="KIH77974.1"/>
    <property type="molecule type" value="Genomic_DNA"/>
</dbReference>
<evidence type="ECO:0000313" key="3">
    <source>
        <dbReference type="EMBL" id="KIH77974.1"/>
    </source>
</evidence>
<keyword evidence="1" id="KW-0812">Transmembrane</keyword>
<protein>
    <submittedName>
        <fullName evidence="3">Uncharacterized protein</fullName>
    </submittedName>
</protein>
<keyword evidence="1" id="KW-0472">Membrane</keyword>
<sequence length="75" mass="7893">MKKLQWILIALLTYAGQALASSAESQAQPGLLIWIFCTFGALILATQLIPGMLLLGAAFKGLFGAAPATRNSSRS</sequence>
<feature type="chain" id="PRO_5002147968" evidence="2">
    <location>
        <begin position="21"/>
        <end position="75"/>
    </location>
</feature>
<reference evidence="3 4" key="1">
    <citation type="submission" date="2014-12" db="EMBL/GenBank/DDBJ databases">
        <title>Genomes of Geoalkalibacter ferrihydriticus and Geoalkalibacter subterraneus, two haloalkaliphilic metal-reducing members of the Geobacteraceae.</title>
        <authorList>
            <person name="Badalamenti J.P."/>
            <person name="Torres C.I."/>
            <person name="Krajmalnik-Brown R."/>
            <person name="Bond D.R."/>
        </authorList>
    </citation>
    <scope>NUCLEOTIDE SEQUENCE [LARGE SCALE GENOMIC DNA]</scope>
    <source>
        <strain evidence="3 4">DSM 17813</strain>
    </source>
</reference>
<feature type="signal peptide" evidence="2">
    <location>
        <begin position="1"/>
        <end position="20"/>
    </location>
</feature>
<dbReference type="Proteomes" id="UP000035068">
    <property type="component" value="Unassembled WGS sequence"/>
</dbReference>
<comment type="caution">
    <text evidence="3">The sequence shown here is derived from an EMBL/GenBank/DDBJ whole genome shotgun (WGS) entry which is preliminary data.</text>
</comment>
<gene>
    <name evidence="3" type="ORF">GFER_05045</name>
</gene>
<dbReference type="AlphaFoldDB" id="A0A0C2DWX8"/>
<accession>A0A0C2DWX8</accession>
<keyword evidence="2" id="KW-0732">Signal</keyword>
<dbReference type="RefSeq" id="WP_040096618.1">
    <property type="nucleotide sequence ID" value="NZ_JWJD01000001.1"/>
</dbReference>
<proteinExistence type="predicted"/>
<keyword evidence="1" id="KW-1133">Transmembrane helix</keyword>
<keyword evidence="4" id="KW-1185">Reference proteome</keyword>
<evidence type="ECO:0000256" key="2">
    <source>
        <dbReference type="SAM" id="SignalP"/>
    </source>
</evidence>
<evidence type="ECO:0000256" key="1">
    <source>
        <dbReference type="SAM" id="Phobius"/>
    </source>
</evidence>
<feature type="transmembrane region" description="Helical" evidence="1">
    <location>
        <begin position="32"/>
        <end position="55"/>
    </location>
</feature>
<name>A0A0C2DWX8_9BACT</name>
<evidence type="ECO:0000313" key="4">
    <source>
        <dbReference type="Proteomes" id="UP000035068"/>
    </source>
</evidence>